<dbReference type="InterPro" id="IPR013217">
    <property type="entry name" value="Methyltransf_12"/>
</dbReference>
<evidence type="ECO:0000256" key="2">
    <source>
        <dbReference type="ARBA" id="ARBA00022603"/>
    </source>
</evidence>
<dbReference type="AlphaFoldDB" id="A0A8K0HDC7"/>
<dbReference type="CDD" id="cd02440">
    <property type="entry name" value="AdoMet_MTases"/>
    <property type="match status" value="1"/>
</dbReference>
<dbReference type="SUPFAM" id="SSF53335">
    <property type="entry name" value="S-adenosyl-L-methionine-dependent methyltransferases"/>
    <property type="match status" value="1"/>
</dbReference>
<dbReference type="InterPro" id="IPR026113">
    <property type="entry name" value="METTL2/6/8-like"/>
</dbReference>
<evidence type="ECO:0000313" key="5">
    <source>
        <dbReference type="EMBL" id="KAF3450572.1"/>
    </source>
</evidence>
<proteinExistence type="inferred from homology"/>
<protein>
    <recommendedName>
        <fullName evidence="4">Methyltransferase type 12 domain-containing protein</fullName>
    </recommendedName>
</protein>
<keyword evidence="6" id="KW-1185">Reference proteome</keyword>
<reference evidence="5" key="1">
    <citation type="submission" date="2020-03" db="EMBL/GenBank/DDBJ databases">
        <title>A high-quality chromosome-level genome assembly of a woody plant with both climbing and erect habits, Rhamnella rubrinervis.</title>
        <authorList>
            <person name="Lu Z."/>
            <person name="Yang Y."/>
            <person name="Zhu X."/>
            <person name="Sun Y."/>
        </authorList>
    </citation>
    <scope>NUCLEOTIDE SEQUENCE</scope>
    <source>
        <strain evidence="5">BYM</strain>
        <tissue evidence="5">Leaf</tissue>
    </source>
</reference>
<evidence type="ECO:0000259" key="4">
    <source>
        <dbReference type="Pfam" id="PF08242"/>
    </source>
</evidence>
<evidence type="ECO:0000256" key="1">
    <source>
        <dbReference type="ARBA" id="ARBA00009725"/>
    </source>
</evidence>
<evidence type="ECO:0000313" key="6">
    <source>
        <dbReference type="Proteomes" id="UP000796880"/>
    </source>
</evidence>
<comment type="similarity">
    <text evidence="1">Belongs to the methyltransferase superfamily. METL family.</text>
</comment>
<sequence>MRGGQYPTVPHSPSISHVPSFTASITTIRRLHRHSHPTALKARCYSLALEDHYQKKATKYWDEFYKRHQNKFFKDRHYLERDWGCYFAEEDVSPKRKVVLEVGCGSGSTLFPLVAAFPNLYVHACDFSPKQLILLRDDRVNPFVADVTDDALCDHIDPSSVDVVTLIFMLSAVSPKKMPFILQNIKSVMKLNGYVLLRDYAVGDFAQVKLQNKNQMIGVDFYVRGDGTCSFYFSEDFLSTLFLKAGFNTLNMNTYCRQIHNSYRKITMNGVSVKLCKIFKVEKTLIMSGSSRRRFCLSDKRVRAPLTNFEFSELIVSEAPLDKPKS</sequence>
<dbReference type="GO" id="GO:0008173">
    <property type="term" value="F:RNA methyltransferase activity"/>
    <property type="evidence" value="ECO:0007669"/>
    <property type="project" value="UniProtKB-ARBA"/>
</dbReference>
<dbReference type="PANTHER" id="PTHR22809">
    <property type="entry name" value="METHYLTRANSFERASE-RELATED"/>
    <property type="match status" value="1"/>
</dbReference>
<dbReference type="EMBL" id="VOIH02000003">
    <property type="protein sequence ID" value="KAF3450572.1"/>
    <property type="molecule type" value="Genomic_DNA"/>
</dbReference>
<dbReference type="GO" id="GO:0032259">
    <property type="term" value="P:methylation"/>
    <property type="evidence" value="ECO:0007669"/>
    <property type="project" value="UniProtKB-KW"/>
</dbReference>
<feature type="domain" description="Methyltransferase type 12" evidence="4">
    <location>
        <begin position="100"/>
        <end position="194"/>
    </location>
</feature>
<keyword evidence="3" id="KW-0808">Transferase</keyword>
<dbReference type="GO" id="GO:0008757">
    <property type="term" value="F:S-adenosylmethionine-dependent methyltransferase activity"/>
    <property type="evidence" value="ECO:0007669"/>
    <property type="project" value="UniProtKB-ARBA"/>
</dbReference>
<dbReference type="OrthoDB" id="417697at2759"/>
<dbReference type="Pfam" id="PF08242">
    <property type="entry name" value="Methyltransf_12"/>
    <property type="match status" value="1"/>
</dbReference>
<accession>A0A8K0HDC7</accession>
<organism evidence="5 6">
    <name type="scientific">Rhamnella rubrinervis</name>
    <dbReference type="NCBI Taxonomy" id="2594499"/>
    <lineage>
        <taxon>Eukaryota</taxon>
        <taxon>Viridiplantae</taxon>
        <taxon>Streptophyta</taxon>
        <taxon>Embryophyta</taxon>
        <taxon>Tracheophyta</taxon>
        <taxon>Spermatophyta</taxon>
        <taxon>Magnoliopsida</taxon>
        <taxon>eudicotyledons</taxon>
        <taxon>Gunneridae</taxon>
        <taxon>Pentapetalae</taxon>
        <taxon>rosids</taxon>
        <taxon>fabids</taxon>
        <taxon>Rosales</taxon>
        <taxon>Rhamnaceae</taxon>
        <taxon>rhamnoid group</taxon>
        <taxon>Rhamneae</taxon>
        <taxon>Rhamnella</taxon>
    </lineage>
</organism>
<dbReference type="PANTHER" id="PTHR22809:SF8">
    <property type="entry name" value="TRNA N(3)-METHYLCYTIDINE METHYLTRANSFERASE"/>
    <property type="match status" value="1"/>
</dbReference>
<dbReference type="Gene3D" id="3.40.50.150">
    <property type="entry name" value="Vaccinia Virus protein VP39"/>
    <property type="match status" value="1"/>
</dbReference>
<comment type="caution">
    <text evidence="5">The sequence shown here is derived from an EMBL/GenBank/DDBJ whole genome shotgun (WGS) entry which is preliminary data.</text>
</comment>
<gene>
    <name evidence="5" type="ORF">FNV43_RR06661</name>
</gene>
<dbReference type="InterPro" id="IPR029063">
    <property type="entry name" value="SAM-dependent_MTases_sf"/>
</dbReference>
<keyword evidence="2" id="KW-0489">Methyltransferase</keyword>
<name>A0A8K0HDC7_9ROSA</name>
<evidence type="ECO:0000256" key="3">
    <source>
        <dbReference type="ARBA" id="ARBA00022679"/>
    </source>
</evidence>
<dbReference type="Proteomes" id="UP000796880">
    <property type="component" value="Unassembled WGS sequence"/>
</dbReference>